<dbReference type="InterPro" id="IPR013658">
    <property type="entry name" value="SGL"/>
</dbReference>
<evidence type="ECO:0000313" key="6">
    <source>
        <dbReference type="Proteomes" id="UP000474777"/>
    </source>
</evidence>
<dbReference type="GO" id="GO:0005509">
    <property type="term" value="F:calcium ion binding"/>
    <property type="evidence" value="ECO:0007669"/>
    <property type="project" value="TreeGrafter"/>
</dbReference>
<feature type="binding site" evidence="3">
    <location>
        <position position="154"/>
    </location>
    <ligand>
        <name>a divalent metal cation</name>
        <dbReference type="ChEBI" id="CHEBI:60240"/>
    </ligand>
</feature>
<dbReference type="EMBL" id="JAAGWD010000003">
    <property type="protein sequence ID" value="NEM97536.1"/>
    <property type="molecule type" value="Genomic_DNA"/>
</dbReference>
<feature type="domain" description="SMP-30/Gluconolactonase/LRE-like region" evidence="4">
    <location>
        <begin position="22"/>
        <end position="263"/>
    </location>
</feature>
<feature type="binding site" evidence="3">
    <location>
        <position position="204"/>
    </location>
    <ligand>
        <name>a divalent metal cation</name>
        <dbReference type="ChEBI" id="CHEBI:60240"/>
    </ligand>
</feature>
<dbReference type="InterPro" id="IPR005511">
    <property type="entry name" value="SMP-30"/>
</dbReference>
<keyword evidence="3" id="KW-0862">Zinc</keyword>
<dbReference type="PANTHER" id="PTHR10907">
    <property type="entry name" value="REGUCALCIN"/>
    <property type="match status" value="1"/>
</dbReference>
<accession>A0A6B3LTF0</accession>
<dbReference type="Gene3D" id="2.120.10.30">
    <property type="entry name" value="TolB, C-terminal domain"/>
    <property type="match status" value="1"/>
</dbReference>
<sequence>MNFNAGIQTKKAELVLDANAIVGEGPIWHPSENVLYWVDVEGRNVHIFDPETGKNKTFDVKERIGTIVLLEQGGALVALQNGIHHIGTETGELTFIAHPIQENDIRFNDGKSDAAGRFWVGTMALDKRKGAAVLFRMDTDKTIHQMLDNLTISNGIVWASDNKTMYFIDTRTQQVKAFDFDLESGNISNDRVVVEIDESDGSPDGMAIDENDNLWIALHKGGAVVNYNPKTGELLQKITVPAPQTTACAFGGKNLDTLYITTGTEGLSEEDLKKYPASGGIFAVKPGVKGVPANFCKIKL</sequence>
<dbReference type="PANTHER" id="PTHR10907:SF47">
    <property type="entry name" value="REGUCALCIN"/>
    <property type="match status" value="1"/>
</dbReference>
<proteinExistence type="inferred from homology"/>
<evidence type="ECO:0000259" key="4">
    <source>
        <dbReference type="Pfam" id="PF08450"/>
    </source>
</evidence>
<evidence type="ECO:0000256" key="2">
    <source>
        <dbReference type="PIRSR" id="PIRSR605511-1"/>
    </source>
</evidence>
<dbReference type="Proteomes" id="UP000474777">
    <property type="component" value="Unassembled WGS sequence"/>
</dbReference>
<evidence type="ECO:0000256" key="1">
    <source>
        <dbReference type="ARBA" id="ARBA00008853"/>
    </source>
</evidence>
<comment type="caution">
    <text evidence="5">The sequence shown here is derived from an EMBL/GenBank/DDBJ whole genome shotgun (WGS) entry which is preliminary data.</text>
</comment>
<dbReference type="Pfam" id="PF08450">
    <property type="entry name" value="SGL"/>
    <property type="match status" value="1"/>
</dbReference>
<feature type="active site" description="Proton donor/acceptor" evidence="2">
    <location>
        <position position="204"/>
    </location>
</feature>
<protein>
    <submittedName>
        <fullName evidence="5">SMP-30/gluconolactonase/LRE family protein</fullName>
    </submittedName>
</protein>
<dbReference type="InterPro" id="IPR011042">
    <property type="entry name" value="6-blade_b-propeller_TolB-like"/>
</dbReference>
<organism evidence="5 6">
    <name type="scientific">Pontibacter burrus</name>
    <dbReference type="NCBI Taxonomy" id="2704466"/>
    <lineage>
        <taxon>Bacteria</taxon>
        <taxon>Pseudomonadati</taxon>
        <taxon>Bacteroidota</taxon>
        <taxon>Cytophagia</taxon>
        <taxon>Cytophagales</taxon>
        <taxon>Hymenobacteraceae</taxon>
        <taxon>Pontibacter</taxon>
    </lineage>
</organism>
<dbReference type="GO" id="GO:0004341">
    <property type="term" value="F:gluconolactonase activity"/>
    <property type="evidence" value="ECO:0007669"/>
    <property type="project" value="TreeGrafter"/>
</dbReference>
<dbReference type="SUPFAM" id="SSF63829">
    <property type="entry name" value="Calcium-dependent phosphotriesterase"/>
    <property type="match status" value="1"/>
</dbReference>
<reference evidence="5 6" key="1">
    <citation type="submission" date="2020-02" db="EMBL/GenBank/DDBJ databases">
        <authorList>
            <person name="Kim M.K."/>
        </authorList>
    </citation>
    <scope>NUCLEOTIDE SEQUENCE [LARGE SCALE GENOMIC DNA]</scope>
    <source>
        <strain evidence="5 6">BT327</strain>
    </source>
</reference>
<keyword evidence="6" id="KW-1185">Reference proteome</keyword>
<feature type="binding site" evidence="3">
    <location>
        <position position="106"/>
    </location>
    <ligand>
        <name>substrate</name>
    </ligand>
</feature>
<name>A0A6B3LTF0_9BACT</name>
<dbReference type="GO" id="GO:0019853">
    <property type="term" value="P:L-ascorbic acid biosynthetic process"/>
    <property type="evidence" value="ECO:0007669"/>
    <property type="project" value="TreeGrafter"/>
</dbReference>
<dbReference type="AlphaFoldDB" id="A0A6B3LTF0"/>
<feature type="binding site" evidence="3">
    <location>
        <position position="126"/>
    </location>
    <ligand>
        <name>substrate</name>
    </ligand>
</feature>
<dbReference type="PRINTS" id="PR01790">
    <property type="entry name" value="SMP30FAMILY"/>
</dbReference>
<gene>
    <name evidence="5" type="ORF">GXP69_07510</name>
</gene>
<evidence type="ECO:0000313" key="5">
    <source>
        <dbReference type="EMBL" id="NEM97536.1"/>
    </source>
</evidence>
<feature type="binding site" evidence="3">
    <location>
        <position position="108"/>
    </location>
    <ligand>
        <name>substrate</name>
    </ligand>
</feature>
<evidence type="ECO:0000256" key="3">
    <source>
        <dbReference type="PIRSR" id="PIRSR605511-2"/>
    </source>
</evidence>
<comment type="cofactor">
    <cofactor evidence="3">
        <name>Zn(2+)</name>
        <dbReference type="ChEBI" id="CHEBI:29105"/>
    </cofactor>
    <text evidence="3">Binds 1 divalent metal cation per subunit.</text>
</comment>
<comment type="similarity">
    <text evidence="1">Belongs to the SMP-30/CGR1 family.</text>
</comment>
<dbReference type="RefSeq" id="WP_163914025.1">
    <property type="nucleotide sequence ID" value="NZ_JAAGWD010000003.1"/>
</dbReference>
<feature type="binding site" evidence="3">
    <location>
        <position position="24"/>
    </location>
    <ligand>
        <name>a divalent metal cation</name>
        <dbReference type="ChEBI" id="CHEBI:60240"/>
    </ligand>
</feature>
<keyword evidence="3" id="KW-0479">Metal-binding</keyword>